<evidence type="ECO:0000256" key="1">
    <source>
        <dbReference type="SAM" id="SignalP"/>
    </source>
</evidence>
<name>A0A6M4GWX7_9PROT</name>
<reference evidence="2 3" key="1">
    <citation type="submission" date="2020-04" db="EMBL/GenBank/DDBJ databases">
        <title>Usitatibacter rugosus gen. nov., sp. nov. and Usitatibacter palustris sp. nov., novel members of Usitatibacteraceae fam. nov. within the order Nitrosomonadales isolated from soil.</title>
        <authorList>
            <person name="Huber K.J."/>
            <person name="Neumann-Schaal M."/>
            <person name="Geppert A."/>
            <person name="Luckner M."/>
            <person name="Wanner G."/>
            <person name="Overmann J."/>
        </authorList>
    </citation>
    <scope>NUCLEOTIDE SEQUENCE [LARGE SCALE GENOMIC DNA]</scope>
    <source>
        <strain evidence="2 3">0125_3</strain>
    </source>
</reference>
<keyword evidence="1" id="KW-0732">Signal</keyword>
<protein>
    <submittedName>
        <fullName evidence="2">Uncharacterized protein</fullName>
    </submittedName>
</protein>
<evidence type="ECO:0000313" key="2">
    <source>
        <dbReference type="EMBL" id="QJR10097.1"/>
    </source>
</evidence>
<dbReference type="Proteomes" id="UP000501534">
    <property type="component" value="Chromosome"/>
</dbReference>
<accession>A0A6M4GWX7</accession>
<sequence>MKNIRLAILALVLAPFTALAQQQGFLENPYGDIPVSGIVAISGWHCTARRIEIQIDGNPLVAGANTERRDIAAICGKPDTGFSVLFNWGIFPSGVHTVRALADGVEFASRRVTVVNLGGEFLTDKSGSTTVYDFPSPGQSSVLVWQQGLQSFVIQEVRNDAPSLAGRWNGANMEVRSGCRNNGANGNHGTYHQSMIRFDLDRIVIDETTTSGLTCTYVGPYRQVGTTREASGTLTCSDGKQGRFTTNGILVTPNEMSLRLAIQLENTETCAIDSVLGGSRLF</sequence>
<gene>
    <name evidence="2" type="ORF">DSM104443_01149</name>
</gene>
<dbReference type="AlphaFoldDB" id="A0A6M4GWX7"/>
<feature type="chain" id="PRO_5026911941" evidence="1">
    <location>
        <begin position="21"/>
        <end position="282"/>
    </location>
</feature>
<proteinExistence type="predicted"/>
<dbReference type="RefSeq" id="WP_171090356.1">
    <property type="nucleotide sequence ID" value="NZ_CP053069.1"/>
</dbReference>
<evidence type="ECO:0000313" key="3">
    <source>
        <dbReference type="Proteomes" id="UP000501534"/>
    </source>
</evidence>
<dbReference type="KEGG" id="uru:DSM104443_01149"/>
<keyword evidence="3" id="KW-1185">Reference proteome</keyword>
<dbReference type="EMBL" id="CP053069">
    <property type="protein sequence ID" value="QJR10097.1"/>
    <property type="molecule type" value="Genomic_DNA"/>
</dbReference>
<feature type="signal peptide" evidence="1">
    <location>
        <begin position="1"/>
        <end position="20"/>
    </location>
</feature>
<organism evidence="2 3">
    <name type="scientific">Usitatibacter rugosus</name>
    <dbReference type="NCBI Taxonomy" id="2732067"/>
    <lineage>
        <taxon>Bacteria</taxon>
        <taxon>Pseudomonadati</taxon>
        <taxon>Pseudomonadota</taxon>
        <taxon>Betaproteobacteria</taxon>
        <taxon>Nitrosomonadales</taxon>
        <taxon>Usitatibacteraceae</taxon>
        <taxon>Usitatibacter</taxon>
    </lineage>
</organism>